<dbReference type="HOGENOM" id="CLU_049633_3_0_1"/>
<dbReference type="InterPro" id="IPR013744">
    <property type="entry name" value="SidJ"/>
</dbReference>
<keyword evidence="2" id="KW-1185">Reference proteome</keyword>
<proteinExistence type="predicted"/>
<dbReference type="Proteomes" id="UP000039046">
    <property type="component" value="Unassembled WGS sequence"/>
</dbReference>
<dbReference type="OrthoDB" id="10034502at2759"/>
<accession>A0A0A1T5G2</accession>
<dbReference type="PANTHER" id="PTHR31591">
    <property type="entry name" value="UPF0613 PROTEIN PB24D3.06C"/>
    <property type="match status" value="1"/>
</dbReference>
<organism evidence="1 2">
    <name type="scientific">[Torrubiella] hemipterigena</name>
    <dbReference type="NCBI Taxonomy" id="1531966"/>
    <lineage>
        <taxon>Eukaryota</taxon>
        <taxon>Fungi</taxon>
        <taxon>Dikarya</taxon>
        <taxon>Ascomycota</taxon>
        <taxon>Pezizomycotina</taxon>
        <taxon>Sordariomycetes</taxon>
        <taxon>Hypocreomycetidae</taxon>
        <taxon>Hypocreales</taxon>
        <taxon>Clavicipitaceae</taxon>
        <taxon>Clavicipitaceae incertae sedis</taxon>
        <taxon>'Torrubiella' clade</taxon>
    </lineage>
</organism>
<dbReference type="AlphaFoldDB" id="A0A0A1T5G2"/>
<evidence type="ECO:0000313" key="1">
    <source>
        <dbReference type="EMBL" id="CEJ92406.1"/>
    </source>
</evidence>
<dbReference type="Pfam" id="PF08538">
    <property type="entry name" value="DUF1749"/>
    <property type="match status" value="1"/>
</dbReference>
<name>A0A0A1T5G2_9HYPO</name>
<dbReference type="Gene3D" id="3.40.50.1820">
    <property type="entry name" value="alpha/beta hydrolase"/>
    <property type="match status" value="1"/>
</dbReference>
<dbReference type="InterPro" id="IPR029058">
    <property type="entry name" value="AB_hydrolase_fold"/>
</dbReference>
<gene>
    <name evidence="1" type="ORF">VHEMI08061</name>
</gene>
<sequence>MQNQFWPRGGVAGILHHYTESLVAFEYTSSKISQQPNSILFVGGLGDGLATTSYTSDLVRTLQSTKWSLFTLNLSSSHNQWGLGHLDRDTNEIAKCVQYIQHYKAAKYGGKPKLVIMGHSTGSQCVLHYLYRPNPHTTKTPFDPYLEHRERPAVDGAIMHSPVSDREAIMTVLREGFNGLSPEEVQSKWAKAEEFAQESTKDGQQSDTIIPLWMTAPIYSNVPITCRRFLSLASPSSPDLPGDDDLFSSDLSDAQLQRTFGKVHERGLLGTKLMVVMSGRDQSVPAYVNKENLLSRWQAATDGAATGTIWDQEHSGIIPNASHALSDPDQAAPREWLCKRVLSYLDGIEKKH</sequence>
<evidence type="ECO:0000313" key="2">
    <source>
        <dbReference type="Proteomes" id="UP000039046"/>
    </source>
</evidence>
<dbReference type="EMBL" id="CDHN01000004">
    <property type="protein sequence ID" value="CEJ92406.1"/>
    <property type="molecule type" value="Genomic_DNA"/>
</dbReference>
<evidence type="ECO:0008006" key="3">
    <source>
        <dbReference type="Google" id="ProtNLM"/>
    </source>
</evidence>
<protein>
    <recommendedName>
        <fullName evidence="3">Siderophore biosynthesis lipase/esterase</fullName>
    </recommendedName>
</protein>
<dbReference type="SUPFAM" id="SSF53474">
    <property type="entry name" value="alpha/beta-Hydrolases"/>
    <property type="match status" value="1"/>
</dbReference>
<reference evidence="1 2" key="1">
    <citation type="journal article" date="2015" name="Genome Announc.">
        <title>Draft Genome Sequence and Gene Annotation of the Entomopathogenic Fungus Verticillium hemipterigenum.</title>
        <authorList>
            <person name="Horn F."/>
            <person name="Habel A."/>
            <person name="Scharf D.H."/>
            <person name="Dworschak J."/>
            <person name="Brakhage A.A."/>
            <person name="Guthke R."/>
            <person name="Hertweck C."/>
            <person name="Linde J."/>
        </authorList>
    </citation>
    <scope>NUCLEOTIDE SEQUENCE [LARGE SCALE GENOMIC DNA]</scope>
</reference>
<dbReference type="PANTHER" id="PTHR31591:SF1">
    <property type="entry name" value="UPF0613 PROTEIN PB24D3.06C"/>
    <property type="match status" value="1"/>
</dbReference>